<dbReference type="Pfam" id="PF00008">
    <property type="entry name" value="EGF"/>
    <property type="match status" value="1"/>
</dbReference>
<dbReference type="SUPFAM" id="SSF57196">
    <property type="entry name" value="EGF/Laminin"/>
    <property type="match status" value="2"/>
</dbReference>
<dbReference type="GO" id="GO:0061630">
    <property type="term" value="F:ubiquitin protein ligase activity"/>
    <property type="evidence" value="ECO:0007669"/>
    <property type="project" value="TreeGrafter"/>
</dbReference>
<dbReference type="GO" id="GO:0000209">
    <property type="term" value="P:protein polyubiquitination"/>
    <property type="evidence" value="ECO:0007669"/>
    <property type="project" value="TreeGrafter"/>
</dbReference>
<keyword evidence="1" id="KW-0677">Repeat</keyword>
<evidence type="ECO:0000259" key="6">
    <source>
        <dbReference type="PROSITE" id="PS50026"/>
    </source>
</evidence>
<dbReference type="InterPro" id="IPR011042">
    <property type="entry name" value="6-blade_b-propeller_TolB-like"/>
</dbReference>
<dbReference type="InterPro" id="IPR050952">
    <property type="entry name" value="TRIM-NHL_E3_ligases"/>
</dbReference>
<evidence type="ECO:0000256" key="5">
    <source>
        <dbReference type="SAM" id="Phobius"/>
    </source>
</evidence>
<feature type="domain" description="EGF-like" evidence="6">
    <location>
        <begin position="669"/>
        <end position="708"/>
    </location>
</feature>
<comment type="caution">
    <text evidence="3">Lacks conserved residue(s) required for the propagation of feature annotation.</text>
</comment>
<dbReference type="CDD" id="cd00054">
    <property type="entry name" value="EGF_CA"/>
    <property type="match status" value="2"/>
</dbReference>
<dbReference type="GO" id="GO:0008270">
    <property type="term" value="F:zinc ion binding"/>
    <property type="evidence" value="ECO:0007669"/>
    <property type="project" value="UniProtKB-KW"/>
</dbReference>
<protein>
    <recommendedName>
        <fullName evidence="6">EGF-like domain-containing protein</fullName>
    </recommendedName>
</protein>
<feature type="disulfide bond" evidence="3">
    <location>
        <begin position="698"/>
        <end position="707"/>
    </location>
</feature>
<dbReference type="SUPFAM" id="SSF101898">
    <property type="entry name" value="NHL repeat"/>
    <property type="match status" value="2"/>
</dbReference>
<dbReference type="EMBL" id="CAJNOJ010000358">
    <property type="protein sequence ID" value="CAF1416099.1"/>
    <property type="molecule type" value="Genomic_DNA"/>
</dbReference>
<evidence type="ECO:0000313" key="7">
    <source>
        <dbReference type="EMBL" id="CAF1416099.1"/>
    </source>
</evidence>
<dbReference type="PANTHER" id="PTHR24104:SF25">
    <property type="entry name" value="PROTEIN LIN-41"/>
    <property type="match status" value="1"/>
</dbReference>
<dbReference type="PROSITE" id="PS51125">
    <property type="entry name" value="NHL"/>
    <property type="match status" value="2"/>
</dbReference>
<dbReference type="Pfam" id="PF01436">
    <property type="entry name" value="NHL"/>
    <property type="match status" value="2"/>
</dbReference>
<dbReference type="InterPro" id="IPR001881">
    <property type="entry name" value="EGF-like_Ca-bd_dom"/>
</dbReference>
<feature type="repeat" description="NHL" evidence="4">
    <location>
        <begin position="192"/>
        <end position="228"/>
    </location>
</feature>
<evidence type="ECO:0000256" key="1">
    <source>
        <dbReference type="ARBA" id="ARBA00022737"/>
    </source>
</evidence>
<feature type="disulfide bond" evidence="3">
    <location>
        <begin position="766"/>
        <end position="775"/>
    </location>
</feature>
<dbReference type="CDD" id="cd05819">
    <property type="entry name" value="NHL"/>
    <property type="match status" value="2"/>
</dbReference>
<accession>A0A815M185</accession>
<keyword evidence="3" id="KW-0245">EGF-like domain</keyword>
<dbReference type="GO" id="GO:0005509">
    <property type="term" value="F:calcium ion binding"/>
    <property type="evidence" value="ECO:0007669"/>
    <property type="project" value="InterPro"/>
</dbReference>
<dbReference type="Gene3D" id="2.40.10.500">
    <property type="match status" value="2"/>
</dbReference>
<keyword evidence="5" id="KW-0812">Transmembrane</keyword>
<feature type="repeat" description="NHL" evidence="4">
    <location>
        <begin position="286"/>
        <end position="329"/>
    </location>
</feature>
<feature type="transmembrane region" description="Helical" evidence="5">
    <location>
        <begin position="792"/>
        <end position="817"/>
    </location>
</feature>
<evidence type="ECO:0000256" key="3">
    <source>
        <dbReference type="PROSITE-ProRule" id="PRU00076"/>
    </source>
</evidence>
<dbReference type="AlphaFoldDB" id="A0A815M185"/>
<organism evidence="7 8">
    <name type="scientific">Adineta ricciae</name>
    <name type="common">Rotifer</name>
    <dbReference type="NCBI Taxonomy" id="249248"/>
    <lineage>
        <taxon>Eukaryota</taxon>
        <taxon>Metazoa</taxon>
        <taxon>Spiralia</taxon>
        <taxon>Gnathifera</taxon>
        <taxon>Rotifera</taxon>
        <taxon>Eurotatoria</taxon>
        <taxon>Bdelloidea</taxon>
        <taxon>Adinetida</taxon>
        <taxon>Adinetidae</taxon>
        <taxon>Adineta</taxon>
    </lineage>
</organism>
<dbReference type="PROSITE" id="PS00022">
    <property type="entry name" value="EGF_1"/>
    <property type="match status" value="3"/>
</dbReference>
<sequence length="852" mass="94328">MYQFSKRVNAHIGDGSIIILSSFLMKIKLSSQLSWNQNGTTVAGNASGISGSSLSELNRPVGISITDNDILYISDQFNHRVVVIDLSRTTNTFAIGSEQGSALGRFKQPIDVFVFNSSLYVTDEHNNRIQNMRLDGSNLTTAYNTTSLGQPLYLYIDSYENVYVTSRTTHSVFVFRPNSTNGTRVAGNGTQGSTNEQLDWPYGIFVSDNGTIYVADRNNHRIMKWLAGASSGIRVAGDGTFGYNLTQVNSPTNVIVDEDEFIYITEAIGSRITRWAPNSSYGTCIVACSGTTGTGPNQLNQPHSLGFDSFGSLYVSEWSNNRVQKFELLNYPVPYNQPNLDSNATWSQCGVTFIDKTTFRSFARAFFIDSNNTLYLVDYVSSRILIWHDHITYPSRELSATLFEYTGLFVTLNGDIFFQNGNQTGRIDKFSSNSNISQLVTMFSGNCYSLFVDIRDTLYCSLHEEHRVVTASLSDNNRSAVTIAGTSSGGPQSDQLWYPWGIFVDISFSLYVADEVNDRIQLFRRGERSGTTVAGKNIPNGLTLNKPTDVVLDGNGFLYIADNKNNRIIRIGDGDFECITGCAKIGESASNQLNLAYSLRLDSVGNLYVADEANRRIQQFSVSSNSCQTSSFVTTALTSTHPDNSTSLFWNAHSCGINTSYIGSYCNISGNICHVQNPCLHTGNCTSLNNNQDYYCSCPLGFSGKRCQVDERPCICNTTSTSTFNCTCSSGYEGTRCETKINYCWSVTCENRGVCRPLLGGYRCECLSGTEGEHCEQVTRKLLIYRIMSKSFAFIAIVAMGSVALFVIVMDVLKYFFGVNIALPHGRTKRRTPLNQRFVYVNAIPARTKETL</sequence>
<dbReference type="PROSITE" id="PS01186">
    <property type="entry name" value="EGF_2"/>
    <property type="match status" value="2"/>
</dbReference>
<proteinExistence type="predicted"/>
<dbReference type="PROSITE" id="PS50026">
    <property type="entry name" value="EGF_3"/>
    <property type="match status" value="2"/>
</dbReference>
<gene>
    <name evidence="7" type="ORF">EDS130_LOCUS37105</name>
</gene>
<dbReference type="Proteomes" id="UP000663852">
    <property type="component" value="Unassembled WGS sequence"/>
</dbReference>
<keyword evidence="2 3" id="KW-1015">Disulfide bond</keyword>
<dbReference type="Gene3D" id="2.120.10.30">
    <property type="entry name" value="TolB, C-terminal domain"/>
    <property type="match status" value="2"/>
</dbReference>
<evidence type="ECO:0000313" key="8">
    <source>
        <dbReference type="Proteomes" id="UP000663852"/>
    </source>
</evidence>
<dbReference type="SMART" id="SM00181">
    <property type="entry name" value="EGF"/>
    <property type="match status" value="3"/>
</dbReference>
<dbReference type="OrthoDB" id="382013at2759"/>
<name>A0A815M185_ADIRI</name>
<comment type="caution">
    <text evidence="7">The sequence shown here is derived from an EMBL/GenBank/DDBJ whole genome shotgun (WGS) entry which is preliminary data.</text>
</comment>
<dbReference type="InterPro" id="IPR001258">
    <property type="entry name" value="NHL_repeat"/>
</dbReference>
<dbReference type="Gene3D" id="2.10.25.10">
    <property type="entry name" value="Laminin"/>
    <property type="match status" value="2"/>
</dbReference>
<feature type="domain" description="EGF-like" evidence="6">
    <location>
        <begin position="740"/>
        <end position="776"/>
    </location>
</feature>
<reference evidence="7" key="1">
    <citation type="submission" date="2021-02" db="EMBL/GenBank/DDBJ databases">
        <authorList>
            <person name="Nowell W R."/>
        </authorList>
    </citation>
    <scope>NUCLEOTIDE SEQUENCE</scope>
</reference>
<dbReference type="GO" id="GO:0043161">
    <property type="term" value="P:proteasome-mediated ubiquitin-dependent protein catabolic process"/>
    <property type="evidence" value="ECO:0007669"/>
    <property type="project" value="TreeGrafter"/>
</dbReference>
<evidence type="ECO:0000256" key="2">
    <source>
        <dbReference type="ARBA" id="ARBA00023157"/>
    </source>
</evidence>
<dbReference type="InterPro" id="IPR000742">
    <property type="entry name" value="EGF"/>
</dbReference>
<evidence type="ECO:0000256" key="4">
    <source>
        <dbReference type="PROSITE-ProRule" id="PRU00504"/>
    </source>
</evidence>
<dbReference type="SMART" id="SM00179">
    <property type="entry name" value="EGF_CA"/>
    <property type="match status" value="2"/>
</dbReference>
<keyword evidence="5" id="KW-0472">Membrane</keyword>
<dbReference type="PANTHER" id="PTHR24104">
    <property type="entry name" value="E3 UBIQUITIN-PROTEIN LIGASE NHLRC1-RELATED"/>
    <property type="match status" value="1"/>
</dbReference>
<keyword evidence="5" id="KW-1133">Transmembrane helix</keyword>
<feature type="disulfide bond" evidence="3">
    <location>
        <begin position="679"/>
        <end position="696"/>
    </location>
</feature>